<name>F4A397_MAHA5</name>
<dbReference type="InterPro" id="IPR003004">
    <property type="entry name" value="GspF/PilC"/>
</dbReference>
<dbReference type="AlphaFoldDB" id="F4A397"/>
<dbReference type="Proteomes" id="UP000008457">
    <property type="component" value="Chromosome"/>
</dbReference>
<feature type="domain" description="Type II secretion system protein GspF" evidence="11">
    <location>
        <begin position="271"/>
        <end position="393"/>
    </location>
</feature>
<dbReference type="PRINTS" id="PR00812">
    <property type="entry name" value="BCTERIALGSPF"/>
</dbReference>
<accession>F4A397</accession>
<dbReference type="Pfam" id="PF00482">
    <property type="entry name" value="T2SSF"/>
    <property type="match status" value="2"/>
</dbReference>
<dbReference type="eggNOG" id="COG1459">
    <property type="taxonomic scope" value="Bacteria"/>
</dbReference>
<dbReference type="InterPro" id="IPR001992">
    <property type="entry name" value="T2SS_GspF/T4SS_PilC_CS"/>
</dbReference>
<evidence type="ECO:0000256" key="4">
    <source>
        <dbReference type="ARBA" id="ARBA00022475"/>
    </source>
</evidence>
<keyword evidence="5" id="KW-0997">Cell inner membrane</keyword>
<feature type="transmembrane region" description="Helical" evidence="10">
    <location>
        <begin position="169"/>
        <end position="197"/>
    </location>
</feature>
<evidence type="ECO:0000256" key="7">
    <source>
        <dbReference type="ARBA" id="ARBA00022989"/>
    </source>
</evidence>
<dbReference type="OrthoDB" id="9805682at2"/>
<evidence type="ECO:0000256" key="3">
    <source>
        <dbReference type="ARBA" id="ARBA00022448"/>
    </source>
</evidence>
<reference evidence="12 13" key="2">
    <citation type="journal article" date="2011" name="Stand. Genomic Sci.">
        <title>Complete genome sequence of Mahella australiensis type strain (50-1 BON).</title>
        <authorList>
            <person name="Sikorski J."/>
            <person name="Teshima H."/>
            <person name="Nolan M."/>
            <person name="Lucas S."/>
            <person name="Hammon N."/>
            <person name="Deshpande S."/>
            <person name="Cheng J.F."/>
            <person name="Pitluck S."/>
            <person name="Liolios K."/>
            <person name="Pagani I."/>
            <person name="Ivanova N."/>
            <person name="Huntemann M."/>
            <person name="Mavromatis K."/>
            <person name="Ovchinikova G."/>
            <person name="Pati A."/>
            <person name="Tapia R."/>
            <person name="Han C."/>
            <person name="Goodwin L."/>
            <person name="Chen A."/>
            <person name="Palaniappan K."/>
            <person name="Land M."/>
            <person name="Hauser L."/>
            <person name="Ngatchou-Djao O.D."/>
            <person name="Rohde M."/>
            <person name="Pukall R."/>
            <person name="Spring S."/>
            <person name="Abt B."/>
            <person name="Goker M."/>
            <person name="Detter J.C."/>
            <person name="Woyke T."/>
            <person name="Bristow J."/>
            <person name="Markowitz V."/>
            <person name="Hugenholtz P."/>
            <person name="Eisen J.A."/>
            <person name="Kyrpides N.C."/>
            <person name="Klenk H.P."/>
            <person name="Lapidus A."/>
        </authorList>
    </citation>
    <scope>NUCLEOTIDE SEQUENCE [LARGE SCALE GENOMIC DNA]</scope>
    <source>
        <strain evidence="13">DSM 15567 / CIP 107919 / 50-1 BON</strain>
    </source>
</reference>
<feature type="domain" description="Type II secretion system protein GspF" evidence="11">
    <location>
        <begin position="68"/>
        <end position="191"/>
    </location>
</feature>
<evidence type="ECO:0000256" key="2">
    <source>
        <dbReference type="ARBA" id="ARBA00005745"/>
    </source>
</evidence>
<reference evidence="13" key="1">
    <citation type="submission" date="2010-11" db="EMBL/GenBank/DDBJ databases">
        <title>The complete genome of Mahella australiensis DSM 15567.</title>
        <authorList>
            <consortium name="US DOE Joint Genome Institute (JGI-PGF)"/>
            <person name="Lucas S."/>
            <person name="Copeland A."/>
            <person name="Lapidus A."/>
            <person name="Bruce D."/>
            <person name="Goodwin L."/>
            <person name="Pitluck S."/>
            <person name="Kyrpides N."/>
            <person name="Mavromatis K."/>
            <person name="Pagani I."/>
            <person name="Ivanova N."/>
            <person name="Teshima H."/>
            <person name="Brettin T."/>
            <person name="Detter J.C."/>
            <person name="Han C."/>
            <person name="Tapia R."/>
            <person name="Land M."/>
            <person name="Hauser L."/>
            <person name="Markowitz V."/>
            <person name="Cheng J.-F."/>
            <person name="Hugenholtz P."/>
            <person name="Woyke T."/>
            <person name="Wu D."/>
            <person name="Spring S."/>
            <person name="Pukall R."/>
            <person name="Steenblock K."/>
            <person name="Schneider S."/>
            <person name="Klenk H.-P."/>
            <person name="Eisen J.A."/>
        </authorList>
    </citation>
    <scope>NUCLEOTIDE SEQUENCE [LARGE SCALE GENOMIC DNA]</scope>
    <source>
        <strain evidence="13">DSM 15567 / CIP 107919 / 50-1 BON</strain>
    </source>
</reference>
<evidence type="ECO:0000256" key="1">
    <source>
        <dbReference type="ARBA" id="ARBA00004429"/>
    </source>
</evidence>
<evidence type="ECO:0000313" key="12">
    <source>
        <dbReference type="EMBL" id="AEE96330.1"/>
    </source>
</evidence>
<organism evidence="12 13">
    <name type="scientific">Mahella australiensis (strain DSM 15567 / CIP 107919 / 50-1 BON)</name>
    <dbReference type="NCBI Taxonomy" id="697281"/>
    <lineage>
        <taxon>Bacteria</taxon>
        <taxon>Bacillati</taxon>
        <taxon>Bacillota</taxon>
        <taxon>Clostridia</taxon>
        <taxon>Thermoanaerobacterales</taxon>
        <taxon>Thermoanaerobacterales Family IV. Incertae Sedis</taxon>
        <taxon>Mahella</taxon>
    </lineage>
</organism>
<evidence type="ECO:0000259" key="11">
    <source>
        <dbReference type="Pfam" id="PF00482"/>
    </source>
</evidence>
<keyword evidence="3 9" id="KW-0813">Transport</keyword>
<evidence type="ECO:0000256" key="5">
    <source>
        <dbReference type="ARBA" id="ARBA00022519"/>
    </source>
</evidence>
<keyword evidence="13" id="KW-1185">Reference proteome</keyword>
<keyword evidence="6 9" id="KW-0812">Transmembrane</keyword>
<sequence length="405" mass="44541">MPLYAYKGVNIDGTMQAGQYEAVDKDAVMAMLRERGYYPVEVKPIRDKRSGGWLATLQRVPLRDISVFCRQFSAVIKAGIPIVQALDIMREQVANKSLKEALAEIYQSVQVGKALSDSMEEYPRVFPAMLVEMVRVGELSGTLDISLERMADTYEKQYKLQQKVSNAMIYPVVVCAVAIAVVIFMLIFVVPTFVSMFTDSGMELPLPTRILLGLSGFVQNYAVILLLLIAVLALVLFYYISTDAGRRWFDGLKLKVPVVKDFMIRSITANFAQILSTLLASGIDINQALDIVKGVIKNKVVEGHIDEFIEDVEQGVTLADTIGKAELFPVMLVQMTRIGEESGSLDAMLAQTAQFYETEAENAATRLTSLIEPAIIVVLGLAIGFIVISIALPMFTMISTVPAGA</sequence>
<evidence type="ECO:0000256" key="9">
    <source>
        <dbReference type="RuleBase" id="RU003923"/>
    </source>
</evidence>
<keyword evidence="8 10" id="KW-0472">Membrane</keyword>
<dbReference type="PROSITE" id="PS00874">
    <property type="entry name" value="T2SP_F"/>
    <property type="match status" value="1"/>
</dbReference>
<dbReference type="InterPro" id="IPR018076">
    <property type="entry name" value="T2SS_GspF_dom"/>
</dbReference>
<protein>
    <submittedName>
        <fullName evidence="12">Type II secretion system F domain protein</fullName>
    </submittedName>
</protein>
<dbReference type="GO" id="GO:0009306">
    <property type="term" value="P:protein secretion"/>
    <property type="evidence" value="ECO:0007669"/>
    <property type="project" value="InterPro"/>
</dbReference>
<dbReference type="InterPro" id="IPR042094">
    <property type="entry name" value="T2SS_GspF_sf"/>
</dbReference>
<proteinExistence type="inferred from homology"/>
<evidence type="ECO:0000313" key="13">
    <source>
        <dbReference type="Proteomes" id="UP000008457"/>
    </source>
</evidence>
<keyword evidence="4" id="KW-1003">Cell membrane</keyword>
<dbReference type="EMBL" id="CP002360">
    <property type="protein sequence ID" value="AEE96330.1"/>
    <property type="molecule type" value="Genomic_DNA"/>
</dbReference>
<dbReference type="RefSeq" id="WP_013780760.1">
    <property type="nucleotide sequence ID" value="NC_015520.1"/>
</dbReference>
<dbReference type="GO" id="GO:0005886">
    <property type="term" value="C:plasma membrane"/>
    <property type="evidence" value="ECO:0007669"/>
    <property type="project" value="UniProtKB-SubCell"/>
</dbReference>
<keyword evidence="7 10" id="KW-1133">Transmembrane helix</keyword>
<feature type="transmembrane region" description="Helical" evidence="10">
    <location>
        <begin position="374"/>
        <end position="395"/>
    </location>
</feature>
<dbReference type="Gene3D" id="1.20.81.30">
    <property type="entry name" value="Type II secretion system (T2SS), domain F"/>
    <property type="match status" value="2"/>
</dbReference>
<evidence type="ECO:0000256" key="8">
    <source>
        <dbReference type="ARBA" id="ARBA00023136"/>
    </source>
</evidence>
<comment type="subcellular location">
    <subcellularLocation>
        <location evidence="1">Cell inner membrane</location>
        <topology evidence="1">Multi-pass membrane protein</topology>
    </subcellularLocation>
    <subcellularLocation>
        <location evidence="9">Cell membrane</location>
        <topology evidence="9">Multi-pass membrane protein</topology>
    </subcellularLocation>
</comment>
<comment type="similarity">
    <text evidence="2 9">Belongs to the GSP F family.</text>
</comment>
<evidence type="ECO:0000256" key="6">
    <source>
        <dbReference type="ARBA" id="ARBA00022692"/>
    </source>
</evidence>
<dbReference type="FunFam" id="1.20.81.30:FF:000001">
    <property type="entry name" value="Type II secretion system protein F"/>
    <property type="match status" value="2"/>
</dbReference>
<dbReference type="KEGG" id="mas:Mahau_1133"/>
<dbReference type="PANTHER" id="PTHR30012">
    <property type="entry name" value="GENERAL SECRETION PATHWAY PROTEIN"/>
    <property type="match status" value="1"/>
</dbReference>
<dbReference type="HOGENOM" id="CLU_035032_2_1_9"/>
<gene>
    <name evidence="12" type="ordered locus">Mahau_1133</name>
</gene>
<dbReference type="STRING" id="697281.Mahau_1133"/>
<evidence type="ECO:0000256" key="10">
    <source>
        <dbReference type="SAM" id="Phobius"/>
    </source>
</evidence>
<dbReference type="PANTHER" id="PTHR30012:SF0">
    <property type="entry name" value="TYPE II SECRETION SYSTEM PROTEIN F-RELATED"/>
    <property type="match status" value="1"/>
</dbReference>
<feature type="transmembrane region" description="Helical" evidence="10">
    <location>
        <begin position="217"/>
        <end position="240"/>
    </location>
</feature>